<keyword evidence="2" id="KW-1185">Reference proteome</keyword>
<dbReference type="EMBL" id="BX284603">
    <property type="protein sequence ID" value="CAC35858.1"/>
    <property type="molecule type" value="Genomic_DNA"/>
</dbReference>
<gene>
    <name evidence="1" type="ORF">CELE_Y66A7A.4</name>
    <name evidence="1 3" type="ORF">Y66A7A.4</name>
</gene>
<name>G5EDL8_CAEEL</name>
<dbReference type="Proteomes" id="UP000001940">
    <property type="component" value="Chromosome III"/>
</dbReference>
<dbReference type="AGR" id="WB:WBGene00013424"/>
<dbReference type="InParanoid" id="G5EDL8"/>
<accession>G5EDL8</accession>
<reference evidence="1 2" key="1">
    <citation type="journal article" date="1998" name="Science">
        <title>Genome sequence of the nematode C. elegans: a platform for investigating biology.</title>
        <authorList>
            <consortium name="The C. elegans sequencing consortium"/>
            <person name="Sulson J.E."/>
            <person name="Waterston R."/>
        </authorList>
    </citation>
    <scope>NUCLEOTIDE SEQUENCE [LARGE SCALE GENOMIC DNA]</scope>
    <source>
        <strain evidence="1 2">Bristol N2</strain>
    </source>
</reference>
<evidence type="ECO:0000313" key="3">
    <source>
        <dbReference type="WormBase" id="Y66A7A.4"/>
    </source>
</evidence>
<organism evidence="1 2">
    <name type="scientific">Caenorhabditis elegans</name>
    <dbReference type="NCBI Taxonomy" id="6239"/>
    <lineage>
        <taxon>Eukaryota</taxon>
        <taxon>Metazoa</taxon>
        <taxon>Ecdysozoa</taxon>
        <taxon>Nematoda</taxon>
        <taxon>Chromadorea</taxon>
        <taxon>Rhabditida</taxon>
        <taxon>Rhabditina</taxon>
        <taxon>Rhabditomorpha</taxon>
        <taxon>Rhabditoidea</taxon>
        <taxon>Rhabditidae</taxon>
        <taxon>Peloderinae</taxon>
        <taxon>Caenorhabditis</taxon>
    </lineage>
</organism>
<dbReference type="AlphaFoldDB" id="G5EDL8"/>
<evidence type="ECO:0000313" key="1">
    <source>
        <dbReference type="EMBL" id="CAC35858.1"/>
    </source>
</evidence>
<dbReference type="CTD" id="190491"/>
<dbReference type="OrthoDB" id="5787578at2759"/>
<dbReference type="KEGG" id="cel:CELE_Y66A7A.4"/>
<dbReference type="GeneID" id="190491"/>
<dbReference type="PaxDb" id="6239-Y66A7A.4"/>
<sequence length="479" mass="55299">MFSVDDSQFLMKSENFKDFESNMPTDAALDVRNWMSLCYRIYGNMLDNTEFSFVVSFPQIVSQLSFLMSVCPKQTTGLQSEFSWSPTTRGFAHKIMHKNLMESTELFMTRWKKEMIDAAKPGKIKSARRALCYPKYAISFHLNTLECLRRYLVEWVMFDGTGSHQQWIGRQLGINYKDQVVINVWPDELLAKDEQHAHKKPLGRHVKPDDDEMGKRAPILAWISHAQVAIHPEIFDSQYLYTSKKIDYIRIAATPTMKIQEKPSQLPWNMIILPCAKPDLCFIIIYDFSRNLCTYDDLRLHVNDYRPFAPCIVRRCMKRAGEEAPSTKKNIYFPYWNETEFYPNKYTESLQKVVKMEDTFTKGGFDDLACSSAQPSAGVGDIYKMGHLQNFATMSFFNVASSKKPSADGKGAKNSINEIIERHVDNEVVPHPFCAILWDTNRQVPVFMGKITGKKLVEEQEPEKPGFVGSIIKWLKWDT</sequence>
<protein>
    <submittedName>
        <fullName evidence="1">Aminotran_5 domain-containing protein</fullName>
    </submittedName>
</protein>
<dbReference type="RefSeq" id="NP_499502.1">
    <property type="nucleotide sequence ID" value="NM_067101.1"/>
</dbReference>
<dbReference type="OMA" id="CKTVPHI"/>
<dbReference type="FunCoup" id="G5EDL8">
    <property type="interactions" value="51"/>
</dbReference>
<dbReference type="Bgee" id="WBGene00013424">
    <property type="expression patterns" value="Expressed in adult organism and 1 other cell type or tissue"/>
</dbReference>
<evidence type="ECO:0000313" key="2">
    <source>
        <dbReference type="Proteomes" id="UP000001940"/>
    </source>
</evidence>
<dbReference type="eggNOG" id="ENOG502SFE6">
    <property type="taxonomic scope" value="Eukaryota"/>
</dbReference>
<proteinExistence type="predicted"/>
<dbReference type="HOGENOM" id="CLU_051914_0_0_1"/>
<dbReference type="WormBase" id="Y66A7A.4">
    <property type="protein sequence ID" value="CE20343"/>
    <property type="gene ID" value="WBGene00013424"/>
</dbReference>